<dbReference type="InterPro" id="IPR005467">
    <property type="entry name" value="His_kinase_dom"/>
</dbReference>
<dbReference type="Gene3D" id="3.30.565.10">
    <property type="entry name" value="Histidine kinase-like ATPase, C-terminal domain"/>
    <property type="match status" value="1"/>
</dbReference>
<feature type="compositionally biased region" description="Low complexity" evidence="13">
    <location>
        <begin position="964"/>
        <end position="976"/>
    </location>
</feature>
<keyword evidence="4" id="KW-0597">Phosphoprotein</keyword>
<keyword evidence="14" id="KW-0472">Membrane</keyword>
<keyword evidence="10 14" id="KW-1133">Transmembrane helix</keyword>
<evidence type="ECO:0000259" key="15">
    <source>
        <dbReference type="PROSITE" id="PS50109"/>
    </source>
</evidence>
<feature type="region of interest" description="Disordered" evidence="13">
    <location>
        <begin position="1"/>
        <end position="44"/>
    </location>
</feature>
<dbReference type="SUPFAM" id="SSF55874">
    <property type="entry name" value="ATPase domain of HSP90 chaperone/DNA topoisomerase II/histidine kinase"/>
    <property type="match status" value="1"/>
</dbReference>
<evidence type="ECO:0000313" key="18">
    <source>
        <dbReference type="Proteomes" id="UP001500994"/>
    </source>
</evidence>
<dbReference type="EMBL" id="BAAARK010000007">
    <property type="protein sequence ID" value="GAA2659247.1"/>
    <property type="molecule type" value="Genomic_DNA"/>
</dbReference>
<dbReference type="InterPro" id="IPR013587">
    <property type="entry name" value="Nitrate/nitrite_sensing"/>
</dbReference>
<keyword evidence="5" id="KW-0808">Transferase</keyword>
<keyword evidence="8" id="KW-0418">Kinase</keyword>
<evidence type="ECO:0000256" key="9">
    <source>
        <dbReference type="ARBA" id="ARBA00022840"/>
    </source>
</evidence>
<dbReference type="Proteomes" id="UP001500994">
    <property type="component" value="Unassembled WGS sequence"/>
</dbReference>
<dbReference type="Gene3D" id="6.10.340.10">
    <property type="match status" value="1"/>
</dbReference>
<dbReference type="Pfam" id="PF02518">
    <property type="entry name" value="HATPase_c"/>
    <property type="match status" value="1"/>
</dbReference>
<evidence type="ECO:0000256" key="11">
    <source>
        <dbReference type="ARBA" id="ARBA00023012"/>
    </source>
</evidence>
<evidence type="ECO:0000313" key="17">
    <source>
        <dbReference type="EMBL" id="GAA2659247.1"/>
    </source>
</evidence>
<feature type="region of interest" description="Disordered" evidence="13">
    <location>
        <begin position="816"/>
        <end position="835"/>
    </location>
</feature>
<evidence type="ECO:0000259" key="16">
    <source>
        <dbReference type="PROSITE" id="PS50885"/>
    </source>
</evidence>
<organism evidence="17 18">
    <name type="scientific">Streptomyces lunalinharesii</name>
    <dbReference type="NCBI Taxonomy" id="333384"/>
    <lineage>
        <taxon>Bacteria</taxon>
        <taxon>Bacillati</taxon>
        <taxon>Actinomycetota</taxon>
        <taxon>Actinomycetes</taxon>
        <taxon>Kitasatosporales</taxon>
        <taxon>Streptomycetaceae</taxon>
        <taxon>Streptomyces</taxon>
    </lineage>
</organism>
<feature type="compositionally biased region" description="Low complexity" evidence="13">
    <location>
        <begin position="744"/>
        <end position="776"/>
    </location>
</feature>
<feature type="compositionally biased region" description="Gly residues" evidence="13">
    <location>
        <begin position="25"/>
        <end position="40"/>
    </location>
</feature>
<dbReference type="PANTHER" id="PTHR44936:SF9">
    <property type="entry name" value="SENSOR PROTEIN CREC"/>
    <property type="match status" value="1"/>
</dbReference>
<keyword evidence="12" id="KW-0175">Coiled coil</keyword>
<keyword evidence="11" id="KW-0902">Two-component regulatory system</keyword>
<evidence type="ECO:0000256" key="1">
    <source>
        <dbReference type="ARBA" id="ARBA00000085"/>
    </source>
</evidence>
<protein>
    <recommendedName>
        <fullName evidence="3">histidine kinase</fullName>
        <ecNumber evidence="3">2.7.13.3</ecNumber>
    </recommendedName>
</protein>
<name>A0ABN3RRX5_9ACTN</name>
<dbReference type="SMART" id="SM00387">
    <property type="entry name" value="HATPase_c"/>
    <property type="match status" value="1"/>
</dbReference>
<comment type="catalytic activity">
    <reaction evidence="1">
        <text>ATP + protein L-histidine = ADP + protein N-phospho-L-histidine.</text>
        <dbReference type="EC" id="2.7.13.3"/>
    </reaction>
</comment>
<dbReference type="PROSITE" id="PS50109">
    <property type="entry name" value="HIS_KIN"/>
    <property type="match status" value="1"/>
</dbReference>
<evidence type="ECO:0000256" key="2">
    <source>
        <dbReference type="ARBA" id="ARBA00004370"/>
    </source>
</evidence>
<feature type="domain" description="HAMP" evidence="16">
    <location>
        <begin position="374"/>
        <end position="428"/>
    </location>
</feature>
<keyword evidence="18" id="KW-1185">Reference proteome</keyword>
<accession>A0ABN3RRX5</accession>
<evidence type="ECO:0000256" key="5">
    <source>
        <dbReference type="ARBA" id="ARBA00022679"/>
    </source>
</evidence>
<keyword evidence="7" id="KW-0547">Nucleotide-binding</keyword>
<feature type="coiled-coil region" evidence="12">
    <location>
        <begin position="444"/>
        <end position="478"/>
    </location>
</feature>
<dbReference type="InterPro" id="IPR050980">
    <property type="entry name" value="2C_sensor_his_kinase"/>
</dbReference>
<feature type="region of interest" description="Disordered" evidence="13">
    <location>
        <begin position="843"/>
        <end position="1069"/>
    </location>
</feature>
<feature type="compositionally biased region" description="Low complexity" evidence="13">
    <location>
        <begin position="13"/>
        <end position="24"/>
    </location>
</feature>
<evidence type="ECO:0000256" key="7">
    <source>
        <dbReference type="ARBA" id="ARBA00022741"/>
    </source>
</evidence>
<gene>
    <name evidence="17" type="ORF">GCM10009864_27590</name>
</gene>
<evidence type="ECO:0000256" key="12">
    <source>
        <dbReference type="SAM" id="Coils"/>
    </source>
</evidence>
<evidence type="ECO:0000256" key="10">
    <source>
        <dbReference type="ARBA" id="ARBA00022989"/>
    </source>
</evidence>
<evidence type="ECO:0000256" key="3">
    <source>
        <dbReference type="ARBA" id="ARBA00012438"/>
    </source>
</evidence>
<feature type="compositionally biased region" description="Basic and acidic residues" evidence="13">
    <location>
        <begin position="936"/>
        <end position="950"/>
    </location>
</feature>
<evidence type="ECO:0000256" key="4">
    <source>
        <dbReference type="ARBA" id="ARBA00022553"/>
    </source>
</evidence>
<feature type="region of interest" description="Disordered" evidence="13">
    <location>
        <begin position="744"/>
        <end position="794"/>
    </location>
</feature>
<dbReference type="InterPro" id="IPR003594">
    <property type="entry name" value="HATPase_dom"/>
</dbReference>
<evidence type="ECO:0000256" key="13">
    <source>
        <dbReference type="SAM" id="MobiDB-lite"/>
    </source>
</evidence>
<proteinExistence type="predicted"/>
<dbReference type="PROSITE" id="PS50885">
    <property type="entry name" value="HAMP"/>
    <property type="match status" value="1"/>
</dbReference>
<comment type="caution">
    <text evidence="17">The sequence shown here is derived from an EMBL/GenBank/DDBJ whole genome shotgun (WGS) entry which is preliminary data.</text>
</comment>
<evidence type="ECO:0000256" key="6">
    <source>
        <dbReference type="ARBA" id="ARBA00022692"/>
    </source>
</evidence>
<feature type="domain" description="Histidine kinase" evidence="15">
    <location>
        <begin position="589"/>
        <end position="699"/>
    </location>
</feature>
<evidence type="ECO:0000256" key="8">
    <source>
        <dbReference type="ARBA" id="ARBA00022777"/>
    </source>
</evidence>
<keyword evidence="9" id="KW-0067">ATP-binding</keyword>
<evidence type="ECO:0000256" key="14">
    <source>
        <dbReference type="SAM" id="Phobius"/>
    </source>
</evidence>
<sequence length="1069" mass="109898">MRKKRLRGGAGKPGSPAGSVSVPGTGPGAGPGTAGGAGDGAGRRPARVRNRLMGAVAVVAVAVLGAGAPALMTAVHDAGDSQHLVDLAGVNSQAVTLAHTLADERDAMTAYVAAGRTGRNVSAAPTESQRAQVDRQIDELRSQAQGVAGDTVAFAAADKLLKQLPETRQKALAGPSTAEQVYDAYSEAVQALGTISDDIARGLPARADAGAADTRALPALGRAVDQAAASRALLLAGLKAGGAQPRLTAAAQVAHVREQGALGDFNQAASQDARDRYQRTVNGTDVDTAERYLTKLTDQPYLDAGDIALSRRRVESALTSRVGLMRGVESAIATAEVQRLGQLRDDDVTDMEIVIALEGLCLLVAVGTGIWAARTLTQPLAALRIGAKRLAADPGHEDPIGYKGRNDEFAATVRSVNALHAQIADTARRTAEMEGERKRLVGGRQRLVAEREVLQEQAEALKEEVAALNERLAVLRTGVHGRFVNLSLRTLGLVERQLAVIETLEESEQDPERLDTLFKLDHFGARMRRNSENLLVLAGAEQHGSSHTGPVPLLDMLRAAVSEIERYERVRITSLPPHAQVAGFAADDISHLVAELLENATAFSPPDAHVELSGWLLESGELMLSVEDEGIGMTADRLAEVNERLADAEAASTSETVDEALGLGLYVVVRLAARHGARVQLRDRAQGGVTAVVVLPGSILPNRPGPVPAAPAANRAAAAAPTLPGSIAEANSNTLQTRTNRLEAAAPPAAAAPAAPVPAPAADAPPAEAAPIAEAAPEPEPADRTPAGGRGLAGDPFVAAAERAIDAAGLGTQTAAEAAPATAPKAPNAPAEPVVPAVPAAPAVPAQSQGPATPPTAHDAAADAEPSPYGPQSPGPYAAGTVAGTTGEHTRPGETTPPAEGTSPAEGAPVVPAPGKRRHAAPAPADADPYAIGPDQHTRPAPEGTPDRAPEPVTAPDPEPADPELPGQASPAQAPGAPRPQRRTTTGLPKRTPKNVAQKKAPAAPRKMGSANAEALRRRLGGFQQGARDGRRDVAAEIADHTAEQTIPQTDTDGAGAPGESHIGEEARD</sequence>
<feature type="compositionally biased region" description="Low complexity" evidence="13">
    <location>
        <begin position="904"/>
        <end position="914"/>
    </location>
</feature>
<dbReference type="InterPro" id="IPR003660">
    <property type="entry name" value="HAMP_dom"/>
</dbReference>
<feature type="compositionally biased region" description="Basic and acidic residues" evidence="13">
    <location>
        <begin position="1028"/>
        <end position="1043"/>
    </location>
</feature>
<feature type="compositionally biased region" description="Low complexity" evidence="13">
    <location>
        <begin position="855"/>
        <end position="867"/>
    </location>
</feature>
<keyword evidence="6 14" id="KW-0812">Transmembrane</keyword>
<feature type="compositionally biased region" description="Low complexity" evidence="13">
    <location>
        <begin position="921"/>
        <end position="935"/>
    </location>
</feature>
<dbReference type="EC" id="2.7.13.3" evidence="3"/>
<dbReference type="InterPro" id="IPR036890">
    <property type="entry name" value="HATPase_C_sf"/>
</dbReference>
<feature type="transmembrane region" description="Helical" evidence="14">
    <location>
        <begin position="52"/>
        <end position="72"/>
    </location>
</feature>
<dbReference type="PANTHER" id="PTHR44936">
    <property type="entry name" value="SENSOR PROTEIN CREC"/>
    <property type="match status" value="1"/>
</dbReference>
<dbReference type="Pfam" id="PF08376">
    <property type="entry name" value="NIT"/>
    <property type="match status" value="1"/>
</dbReference>
<reference evidence="17 18" key="1">
    <citation type="journal article" date="2019" name="Int. J. Syst. Evol. Microbiol.">
        <title>The Global Catalogue of Microorganisms (GCM) 10K type strain sequencing project: providing services to taxonomists for standard genome sequencing and annotation.</title>
        <authorList>
            <consortium name="The Broad Institute Genomics Platform"/>
            <consortium name="The Broad Institute Genome Sequencing Center for Infectious Disease"/>
            <person name="Wu L."/>
            <person name="Ma J."/>
        </authorList>
    </citation>
    <scope>NUCLEOTIDE SEQUENCE [LARGE SCALE GENOMIC DNA]</scope>
    <source>
        <strain evidence="17 18">JCM 16374</strain>
    </source>
</reference>
<comment type="subcellular location">
    <subcellularLocation>
        <location evidence="2">Membrane</location>
    </subcellularLocation>
</comment>